<dbReference type="Proteomes" id="UP000004169">
    <property type="component" value="Unassembled WGS sequence"/>
</dbReference>
<dbReference type="InterPro" id="IPR005586">
    <property type="entry name" value="ABC_trans_aux"/>
</dbReference>
<dbReference type="RefSeq" id="WP_002730891.1">
    <property type="nucleotide sequence ID" value="NZ_CAHP01000047.1"/>
</dbReference>
<sequence length="210" mass="22011">MPTFVAALVLLMLLGGCVARPEQHIYVLGGSDPASDDRLDSRRMVIELKPVLIPDHMDTTDFLLRTGINELSRSTTAIWGERLSIGITRTLASALATRLPSVRFAVSPSATRPARRIFVDIAVLEIRRGGACTVGAHWTVSALGAESGPQSAFAPVGAEATVTTVAEGASDESVVVALTHAIDQIADRIAATLSDHIANSGTKMKTGGLG</sequence>
<gene>
    <name evidence="2" type="ORF">PHAMO_510081</name>
</gene>
<protein>
    <recommendedName>
        <fullName evidence="1">ABC-type transport auxiliary lipoprotein component domain-containing protein</fullName>
    </recommendedName>
</protein>
<dbReference type="AlphaFoldDB" id="H8FX79"/>
<dbReference type="Gene3D" id="3.40.50.10610">
    <property type="entry name" value="ABC-type transport auxiliary lipoprotein component"/>
    <property type="match status" value="1"/>
</dbReference>
<evidence type="ECO:0000259" key="1">
    <source>
        <dbReference type="Pfam" id="PF03886"/>
    </source>
</evidence>
<accession>H8FX79</accession>
<keyword evidence="3" id="KW-1185">Reference proteome</keyword>
<comment type="caution">
    <text evidence="2">The sequence shown here is derived from an EMBL/GenBank/DDBJ whole genome shotgun (WGS) entry which is preliminary data.</text>
</comment>
<feature type="domain" description="ABC-type transport auxiliary lipoprotein component" evidence="1">
    <location>
        <begin position="26"/>
        <end position="190"/>
    </location>
</feature>
<dbReference type="OrthoDB" id="7346275at2"/>
<dbReference type="STRING" id="1150626.PHAMO_510081"/>
<reference evidence="2 3" key="1">
    <citation type="journal article" date="2012" name="J. Bacteriol.">
        <title>Draft Genome Sequence of the Purple Photosynthetic Bacterium Phaeospirillum molischianum DSM120, a Particularly Versatile Bacterium.</title>
        <authorList>
            <person name="Duquesne K."/>
            <person name="Prima V."/>
            <person name="Ji B."/>
            <person name="Rouy Z."/>
            <person name="Medigue C."/>
            <person name="Talla E."/>
            <person name="Sturgis J.N."/>
        </authorList>
    </citation>
    <scope>NUCLEOTIDE SEQUENCE [LARGE SCALE GENOMIC DNA]</scope>
    <source>
        <strain evidence="3">DSM120</strain>
    </source>
</reference>
<organism evidence="2 3">
    <name type="scientific">Magnetospirillum molischianum DSM 120</name>
    <dbReference type="NCBI Taxonomy" id="1150626"/>
    <lineage>
        <taxon>Bacteria</taxon>
        <taxon>Pseudomonadati</taxon>
        <taxon>Pseudomonadota</taxon>
        <taxon>Alphaproteobacteria</taxon>
        <taxon>Rhodospirillales</taxon>
        <taxon>Rhodospirillaceae</taxon>
        <taxon>Magnetospirillum</taxon>
    </lineage>
</organism>
<name>H8FX79_MAGML</name>
<evidence type="ECO:0000313" key="3">
    <source>
        <dbReference type="Proteomes" id="UP000004169"/>
    </source>
</evidence>
<dbReference type="EMBL" id="CAHP01000047">
    <property type="protein sequence ID" value="CCG42967.1"/>
    <property type="molecule type" value="Genomic_DNA"/>
</dbReference>
<evidence type="ECO:0000313" key="2">
    <source>
        <dbReference type="EMBL" id="CCG42967.1"/>
    </source>
</evidence>
<dbReference type="SUPFAM" id="SSF159594">
    <property type="entry name" value="XCC0632-like"/>
    <property type="match status" value="1"/>
</dbReference>
<proteinExistence type="predicted"/>
<dbReference type="Pfam" id="PF03886">
    <property type="entry name" value="ABC_trans_aux"/>
    <property type="match status" value="1"/>
</dbReference>
<dbReference type="eggNOG" id="COG3009">
    <property type="taxonomic scope" value="Bacteria"/>
</dbReference>